<dbReference type="SUPFAM" id="SSF56112">
    <property type="entry name" value="Protein kinase-like (PK-like)"/>
    <property type="match status" value="1"/>
</dbReference>
<evidence type="ECO:0000313" key="2">
    <source>
        <dbReference type="Proteomes" id="UP001215598"/>
    </source>
</evidence>
<gene>
    <name evidence="1" type="ORF">B0H16DRAFT_1644116</name>
</gene>
<accession>A0AAD7DVE8</accession>
<dbReference type="Gene3D" id="1.10.510.10">
    <property type="entry name" value="Transferase(Phosphotransferase) domain 1"/>
    <property type="match status" value="1"/>
</dbReference>
<evidence type="ECO:0000313" key="1">
    <source>
        <dbReference type="EMBL" id="KAJ7699183.1"/>
    </source>
</evidence>
<dbReference type="AlphaFoldDB" id="A0AAD7DVE8"/>
<sequence length="561" mass="62791">MHSSPPPDSFKRKRTTGSEYLCYVLEVGDCCALPFEPERPVAVWRDKVEKLFPGLKSYLFYKVNLEDASQEKIEALRDDNTLMGHLAIMKGSRGQAEELGDPRPGHREVDIVIAPIAPPPPPPPHPRALFIQALKDKDISPSQFAPATYGSATDSAEKLRTHPAADRPLAAQPDIPNTLLCGVFRRFEDNVQSSHPSPADYHLAVALRGCMSEIHTDKQPLRDAVNELFTMRFGESMAPHWIDGTYMVDGLQFFNTTKVALVRYKEDASEGPEPQFQVAHDYSIVTAQAAEEDGQSRLPLLLMTCVGSVLTFLGGVWNSEKPVVQKLFDATASFDWSQRDEPAMKRAARLMCAYTIAIAEISEYENPAQSPQFPDVTSWEDSQHQKHQFHYLERADHLLFRAIDESNHPLLIKFTQHQYSAALHTFCAQKGFAPELKAAVNIGGWWTMVIMVDLSGEYHSIGERGEFLQTVTQSRLEQFKNAVRGMHDAGFVHGDIHLGNILVHKTDTSKPLLLVGFDWGGSENDDVCYPGVMNTVVRRHPEAHSGLPIEAEHDRFMLNVL</sequence>
<evidence type="ECO:0008006" key="3">
    <source>
        <dbReference type="Google" id="ProtNLM"/>
    </source>
</evidence>
<dbReference type="EMBL" id="JARKIB010000575">
    <property type="protein sequence ID" value="KAJ7699183.1"/>
    <property type="molecule type" value="Genomic_DNA"/>
</dbReference>
<reference evidence="1" key="1">
    <citation type="submission" date="2023-03" db="EMBL/GenBank/DDBJ databases">
        <title>Massive genome expansion in bonnet fungi (Mycena s.s.) driven by repeated elements and novel gene families across ecological guilds.</title>
        <authorList>
            <consortium name="Lawrence Berkeley National Laboratory"/>
            <person name="Harder C.B."/>
            <person name="Miyauchi S."/>
            <person name="Viragh M."/>
            <person name="Kuo A."/>
            <person name="Thoen E."/>
            <person name="Andreopoulos B."/>
            <person name="Lu D."/>
            <person name="Skrede I."/>
            <person name="Drula E."/>
            <person name="Henrissat B."/>
            <person name="Morin E."/>
            <person name="Kohler A."/>
            <person name="Barry K."/>
            <person name="LaButti K."/>
            <person name="Morin E."/>
            <person name="Salamov A."/>
            <person name="Lipzen A."/>
            <person name="Mereny Z."/>
            <person name="Hegedus B."/>
            <person name="Baldrian P."/>
            <person name="Stursova M."/>
            <person name="Weitz H."/>
            <person name="Taylor A."/>
            <person name="Grigoriev I.V."/>
            <person name="Nagy L.G."/>
            <person name="Martin F."/>
            <person name="Kauserud H."/>
        </authorList>
    </citation>
    <scope>NUCLEOTIDE SEQUENCE</scope>
    <source>
        <strain evidence="1">CBHHK182m</strain>
    </source>
</reference>
<keyword evidence="2" id="KW-1185">Reference proteome</keyword>
<proteinExistence type="predicted"/>
<organism evidence="1 2">
    <name type="scientific">Mycena metata</name>
    <dbReference type="NCBI Taxonomy" id="1033252"/>
    <lineage>
        <taxon>Eukaryota</taxon>
        <taxon>Fungi</taxon>
        <taxon>Dikarya</taxon>
        <taxon>Basidiomycota</taxon>
        <taxon>Agaricomycotina</taxon>
        <taxon>Agaricomycetes</taxon>
        <taxon>Agaricomycetidae</taxon>
        <taxon>Agaricales</taxon>
        <taxon>Marasmiineae</taxon>
        <taxon>Mycenaceae</taxon>
        <taxon>Mycena</taxon>
    </lineage>
</organism>
<name>A0AAD7DVE8_9AGAR</name>
<dbReference type="Proteomes" id="UP001215598">
    <property type="component" value="Unassembled WGS sequence"/>
</dbReference>
<dbReference type="InterPro" id="IPR011009">
    <property type="entry name" value="Kinase-like_dom_sf"/>
</dbReference>
<protein>
    <recommendedName>
        <fullName evidence="3">Protein kinase domain-containing protein</fullName>
    </recommendedName>
</protein>
<comment type="caution">
    <text evidence="1">The sequence shown here is derived from an EMBL/GenBank/DDBJ whole genome shotgun (WGS) entry which is preliminary data.</text>
</comment>